<dbReference type="EMBL" id="CM051394">
    <property type="protein sequence ID" value="KAJ4727094.1"/>
    <property type="molecule type" value="Genomic_DNA"/>
</dbReference>
<protein>
    <submittedName>
        <fullName evidence="1">Growth-regulating factor</fullName>
    </submittedName>
</protein>
<keyword evidence="2" id="KW-1185">Reference proteome</keyword>
<sequence>MDVKVGQNSYVIMEPQPLRSVPPSGSGGEGGGGGGGSGAHKRGEEEWMVVTEGKKKIPNKESPLIKVDFGNCAQNLLDKNGNSVLTPVQYFEFQRQALIFEYMKAGLPVPLHLWSPIWKKVASSDNGGTCKQYSSFVGCGPPNVDDRKKCRRTDGNNWKVDQRYMMDPEPGRCRRTDGNKWRCKKDAVPDQKYCERHMHRGSQRSRKHVELYQIANPLDTTSPKDSEKLKTISTHSQNDPLPQSPLPLTFLPPSDSKISKTNPTLSQLINPCSSNTSNITNSKDGNKIDSTVLAERKGYNVVGDSLNSSITINAANNATPAATISTPIIPNTATNGSNNDVIDFVNSATRPISSSNPMTLSIPGSGCSFTTTNTHTANINNKNKNNKGIGRKREGGSFTSLNNMIITGSTSGDNVIVGNSVSTGFRFSPKSVLQVMGCKGSCFYRSDIELELGRCRRTDGKKWRCSRVVVPDQKYCEKHMHRGAKKRLEVPVANLTTVPAGPCTPCTMSTTKKADSAATSANLSISIPTGPQFLTNDVKSPTSCSSDATISDTAIAANENSNFSS</sequence>
<evidence type="ECO:0000313" key="2">
    <source>
        <dbReference type="Proteomes" id="UP001164539"/>
    </source>
</evidence>
<name>A0ACC1YVN7_MELAZ</name>
<dbReference type="Proteomes" id="UP001164539">
    <property type="component" value="Chromosome 1"/>
</dbReference>
<proteinExistence type="predicted"/>
<organism evidence="1 2">
    <name type="scientific">Melia azedarach</name>
    <name type="common">Chinaberry tree</name>
    <dbReference type="NCBI Taxonomy" id="155640"/>
    <lineage>
        <taxon>Eukaryota</taxon>
        <taxon>Viridiplantae</taxon>
        <taxon>Streptophyta</taxon>
        <taxon>Embryophyta</taxon>
        <taxon>Tracheophyta</taxon>
        <taxon>Spermatophyta</taxon>
        <taxon>Magnoliopsida</taxon>
        <taxon>eudicotyledons</taxon>
        <taxon>Gunneridae</taxon>
        <taxon>Pentapetalae</taxon>
        <taxon>rosids</taxon>
        <taxon>malvids</taxon>
        <taxon>Sapindales</taxon>
        <taxon>Meliaceae</taxon>
        <taxon>Melia</taxon>
    </lineage>
</organism>
<reference evidence="1 2" key="1">
    <citation type="journal article" date="2023" name="Science">
        <title>Complex scaffold remodeling in plant triterpene biosynthesis.</title>
        <authorList>
            <person name="De La Pena R."/>
            <person name="Hodgson H."/>
            <person name="Liu J.C."/>
            <person name="Stephenson M.J."/>
            <person name="Martin A.C."/>
            <person name="Owen C."/>
            <person name="Harkess A."/>
            <person name="Leebens-Mack J."/>
            <person name="Jimenez L.E."/>
            <person name="Osbourn A."/>
            <person name="Sattely E.S."/>
        </authorList>
    </citation>
    <scope>NUCLEOTIDE SEQUENCE [LARGE SCALE GENOMIC DNA]</scope>
    <source>
        <strain evidence="2">cv. JPN11</strain>
        <tissue evidence="1">Leaf</tissue>
    </source>
</reference>
<evidence type="ECO:0000313" key="1">
    <source>
        <dbReference type="EMBL" id="KAJ4727094.1"/>
    </source>
</evidence>
<accession>A0ACC1YVN7</accession>
<comment type="caution">
    <text evidence="1">The sequence shown here is derived from an EMBL/GenBank/DDBJ whole genome shotgun (WGS) entry which is preliminary data.</text>
</comment>
<gene>
    <name evidence="1" type="ORF">OWV82_000251</name>
</gene>